<dbReference type="GO" id="GO:0006222">
    <property type="term" value="P:UMP biosynthetic process"/>
    <property type="evidence" value="ECO:0007669"/>
    <property type="project" value="InterPro"/>
</dbReference>
<accession>A0A9X4SC15</accession>
<dbReference type="PANTHER" id="PTHR48109">
    <property type="entry name" value="DIHYDROOROTATE DEHYDROGENASE (QUINONE), MITOCHONDRIAL-RELATED"/>
    <property type="match status" value="1"/>
</dbReference>
<gene>
    <name evidence="10" type="ORF">H010_12749</name>
</gene>
<evidence type="ECO:0000313" key="11">
    <source>
        <dbReference type="Proteomes" id="UP001152876"/>
    </source>
</evidence>
<evidence type="ECO:0000259" key="9">
    <source>
        <dbReference type="Pfam" id="PF01180"/>
    </source>
</evidence>
<dbReference type="GO" id="GO:0004152">
    <property type="term" value="F:dihydroorotate dehydrogenase activity"/>
    <property type="evidence" value="ECO:0007669"/>
    <property type="project" value="InterPro"/>
</dbReference>
<dbReference type="InterPro" id="IPR013785">
    <property type="entry name" value="Aldolase_TIM"/>
</dbReference>
<proteinExistence type="predicted"/>
<dbReference type="InterPro" id="IPR005720">
    <property type="entry name" value="Dihydroorotate_DH_cat"/>
</dbReference>
<dbReference type="Proteomes" id="UP001152876">
    <property type="component" value="Unassembled WGS sequence"/>
</dbReference>
<protein>
    <submittedName>
        <fullName evidence="10">Dihydroorotate dehydrogenase</fullName>
    </submittedName>
</protein>
<organism evidence="10 11">
    <name type="scientific">Hydrogenophaga taeniospiralis CCUG 15921</name>
    <dbReference type="NCBI Taxonomy" id="1281780"/>
    <lineage>
        <taxon>Bacteria</taxon>
        <taxon>Pseudomonadati</taxon>
        <taxon>Pseudomonadota</taxon>
        <taxon>Betaproteobacteria</taxon>
        <taxon>Burkholderiales</taxon>
        <taxon>Comamonadaceae</taxon>
        <taxon>Hydrogenophaga</taxon>
    </lineage>
</organism>
<sequence>MAEPATASETPLARRTRLALARLLDVARDAPQCCAWPGPAVRRMGLDFPGPAGLAAGFDPHGALLGHAHRLGLGHVELGTVPGPALCGAGMAPARPGHPGPQASAAPRAVCGLSLGRHPATPWARAEDDYFAGLQTLPPWVDYLTLNPGRSPPTAARFAQLVAAVAAALGADPARPRRPIIVKLPAAWTEGPEGARAAADFVTRGADGLLLSAEGARDAGAALEALRRVARAVPRDTCLISVGGIHSAREALARRHAGADLVQLHRGLSELGVDLIHTVNRALAAPLDSPAPRNGAPPGRSAPFQG</sequence>
<dbReference type="InterPro" id="IPR012135">
    <property type="entry name" value="Dihydroorotate_DH_1_2"/>
</dbReference>
<evidence type="ECO:0000256" key="2">
    <source>
        <dbReference type="ARBA" id="ARBA00003125"/>
    </source>
</evidence>
<dbReference type="Gene3D" id="3.20.20.70">
    <property type="entry name" value="Aldolase class I"/>
    <property type="match status" value="1"/>
</dbReference>
<dbReference type="OrthoDB" id="9180476at2"/>
<name>A0A9X4SC15_9BURK</name>
<comment type="pathway">
    <text evidence="3">Pyrimidine metabolism; UMP biosynthesis via de novo pathway.</text>
</comment>
<keyword evidence="5" id="KW-0288">FMN</keyword>
<reference evidence="10" key="1">
    <citation type="submission" date="2013-01" db="EMBL/GenBank/DDBJ databases">
        <title>Genome draft of Hydrogenophaga taeniospiralis 2K1.</title>
        <authorList>
            <person name="Gomila M."/>
            <person name="Lalucat J."/>
        </authorList>
    </citation>
    <scope>NUCLEOTIDE SEQUENCE</scope>
    <source>
        <strain evidence="10">CCUG 15921</strain>
    </source>
</reference>
<dbReference type="RefSeq" id="WP_068172048.1">
    <property type="nucleotide sequence ID" value="NZ_AOGK01000010.1"/>
</dbReference>
<evidence type="ECO:0000256" key="6">
    <source>
        <dbReference type="ARBA" id="ARBA00022975"/>
    </source>
</evidence>
<dbReference type="SUPFAM" id="SSF51395">
    <property type="entry name" value="FMN-linked oxidoreductases"/>
    <property type="match status" value="1"/>
</dbReference>
<evidence type="ECO:0000256" key="8">
    <source>
        <dbReference type="SAM" id="MobiDB-lite"/>
    </source>
</evidence>
<dbReference type="PANTHER" id="PTHR48109:SF4">
    <property type="entry name" value="DIHYDROOROTATE DEHYDROGENASE (QUINONE), MITOCHONDRIAL"/>
    <property type="match status" value="1"/>
</dbReference>
<dbReference type="InterPro" id="IPR050074">
    <property type="entry name" value="DHO_dehydrogenase"/>
</dbReference>
<evidence type="ECO:0000313" key="10">
    <source>
        <dbReference type="EMBL" id="MDG5976128.1"/>
    </source>
</evidence>
<evidence type="ECO:0000256" key="3">
    <source>
        <dbReference type="ARBA" id="ARBA00004725"/>
    </source>
</evidence>
<evidence type="ECO:0000256" key="7">
    <source>
        <dbReference type="ARBA" id="ARBA00023002"/>
    </source>
</evidence>
<keyword evidence="4" id="KW-0285">Flavoprotein</keyword>
<dbReference type="AlphaFoldDB" id="A0A9X4SC15"/>
<dbReference type="EMBL" id="AOGK01000010">
    <property type="protein sequence ID" value="MDG5976128.1"/>
    <property type="molecule type" value="Genomic_DNA"/>
</dbReference>
<keyword evidence="6" id="KW-0665">Pyrimidine biosynthesis</keyword>
<evidence type="ECO:0000256" key="5">
    <source>
        <dbReference type="ARBA" id="ARBA00022643"/>
    </source>
</evidence>
<dbReference type="Pfam" id="PF01180">
    <property type="entry name" value="DHO_dh"/>
    <property type="match status" value="1"/>
</dbReference>
<feature type="region of interest" description="Disordered" evidence="8">
    <location>
        <begin position="286"/>
        <end position="306"/>
    </location>
</feature>
<feature type="domain" description="Dihydroorotate dehydrogenase catalytic" evidence="9">
    <location>
        <begin position="221"/>
        <end position="285"/>
    </location>
</feature>
<dbReference type="GO" id="GO:0005737">
    <property type="term" value="C:cytoplasm"/>
    <property type="evidence" value="ECO:0007669"/>
    <property type="project" value="InterPro"/>
</dbReference>
<evidence type="ECO:0000256" key="1">
    <source>
        <dbReference type="ARBA" id="ARBA00001917"/>
    </source>
</evidence>
<comment type="function">
    <text evidence="2">Catalyzes the conversion of dihydroorotate to orotate with quinone as electron acceptor.</text>
</comment>
<evidence type="ECO:0000256" key="4">
    <source>
        <dbReference type="ARBA" id="ARBA00022630"/>
    </source>
</evidence>
<keyword evidence="11" id="KW-1185">Reference proteome</keyword>
<comment type="cofactor">
    <cofactor evidence="1">
        <name>FMN</name>
        <dbReference type="ChEBI" id="CHEBI:58210"/>
    </cofactor>
</comment>
<dbReference type="GO" id="GO:0006207">
    <property type="term" value="P:'de novo' pyrimidine nucleobase biosynthetic process"/>
    <property type="evidence" value="ECO:0007669"/>
    <property type="project" value="TreeGrafter"/>
</dbReference>
<dbReference type="PIRSF" id="PIRSF000164">
    <property type="entry name" value="DHO_oxidase"/>
    <property type="match status" value="1"/>
</dbReference>
<comment type="caution">
    <text evidence="10">The sequence shown here is derived from an EMBL/GenBank/DDBJ whole genome shotgun (WGS) entry which is preliminary data.</text>
</comment>
<keyword evidence="7" id="KW-0560">Oxidoreductase</keyword>